<dbReference type="PROSITE" id="PS50011">
    <property type="entry name" value="PROTEIN_KINASE_DOM"/>
    <property type="match status" value="1"/>
</dbReference>
<dbReference type="EMBL" id="JAFFZE010000022">
    <property type="protein sequence ID" value="MCT2586936.1"/>
    <property type="molecule type" value="Genomic_DNA"/>
</dbReference>
<evidence type="ECO:0000256" key="5">
    <source>
        <dbReference type="ARBA" id="ARBA00022840"/>
    </source>
</evidence>
<dbReference type="Gene3D" id="1.25.40.10">
    <property type="entry name" value="Tetratricopeptide repeat domain"/>
    <property type="match status" value="1"/>
</dbReference>
<dbReference type="SUPFAM" id="SSF48452">
    <property type="entry name" value="TPR-like"/>
    <property type="match status" value="1"/>
</dbReference>
<keyword evidence="4 8" id="KW-0418">Kinase</keyword>
<dbReference type="PANTHER" id="PTHR43671">
    <property type="entry name" value="SERINE/THREONINE-PROTEIN KINASE NEK"/>
    <property type="match status" value="1"/>
</dbReference>
<gene>
    <name evidence="8" type="ORF">JT362_27820</name>
</gene>
<keyword evidence="2" id="KW-0808">Transferase</keyword>
<dbReference type="InterPro" id="IPR019734">
    <property type="entry name" value="TPR_rpt"/>
</dbReference>
<evidence type="ECO:0000256" key="6">
    <source>
        <dbReference type="PROSITE-ProRule" id="PRU00339"/>
    </source>
</evidence>
<evidence type="ECO:0000256" key="2">
    <source>
        <dbReference type="ARBA" id="ARBA00022679"/>
    </source>
</evidence>
<reference evidence="8 9" key="1">
    <citation type="submission" date="2021-02" db="EMBL/GenBank/DDBJ databases">
        <title>Actinophytocola xerophila sp. nov., isolated from soil of cotton cropping field.</title>
        <authorList>
            <person name="Huang R."/>
            <person name="Chen X."/>
            <person name="Ge X."/>
            <person name="Liu W."/>
        </authorList>
    </citation>
    <scope>NUCLEOTIDE SEQUENCE [LARGE SCALE GENOMIC DNA]</scope>
    <source>
        <strain evidence="8 9">S1-96</strain>
    </source>
</reference>
<feature type="repeat" description="TPR" evidence="6">
    <location>
        <begin position="597"/>
        <end position="630"/>
    </location>
</feature>
<feature type="domain" description="Protein kinase" evidence="7">
    <location>
        <begin position="1"/>
        <end position="251"/>
    </location>
</feature>
<keyword evidence="3" id="KW-0547">Nucleotide-binding</keyword>
<evidence type="ECO:0000256" key="3">
    <source>
        <dbReference type="ARBA" id="ARBA00022741"/>
    </source>
</evidence>
<dbReference type="Proteomes" id="UP001156441">
    <property type="component" value="Unassembled WGS sequence"/>
</dbReference>
<dbReference type="InterPro" id="IPR000719">
    <property type="entry name" value="Prot_kinase_dom"/>
</dbReference>
<dbReference type="Pfam" id="PF00069">
    <property type="entry name" value="Pkinase"/>
    <property type="match status" value="1"/>
</dbReference>
<dbReference type="EC" id="2.7.11.1" evidence="1"/>
<dbReference type="InterPro" id="IPR011009">
    <property type="entry name" value="Kinase-like_dom_sf"/>
</dbReference>
<dbReference type="PROSITE" id="PS50005">
    <property type="entry name" value="TPR"/>
    <property type="match status" value="1"/>
</dbReference>
<evidence type="ECO:0000259" key="7">
    <source>
        <dbReference type="PROSITE" id="PS50011"/>
    </source>
</evidence>
<dbReference type="InterPro" id="IPR011990">
    <property type="entry name" value="TPR-like_helical_dom_sf"/>
</dbReference>
<organism evidence="8 9">
    <name type="scientific">Actinophytocola gossypii</name>
    <dbReference type="NCBI Taxonomy" id="2812003"/>
    <lineage>
        <taxon>Bacteria</taxon>
        <taxon>Bacillati</taxon>
        <taxon>Actinomycetota</taxon>
        <taxon>Actinomycetes</taxon>
        <taxon>Pseudonocardiales</taxon>
        <taxon>Pseudonocardiaceae</taxon>
    </lineage>
</organism>
<dbReference type="PANTHER" id="PTHR43671:SF13">
    <property type="entry name" value="SERINE_THREONINE-PROTEIN KINASE NEK2"/>
    <property type="match status" value="1"/>
</dbReference>
<dbReference type="Gene3D" id="1.10.510.10">
    <property type="entry name" value="Transferase(Phosphotransferase) domain 1"/>
    <property type="match status" value="1"/>
</dbReference>
<name>A0ABT2JGN7_9PSEU</name>
<evidence type="ECO:0000313" key="8">
    <source>
        <dbReference type="EMBL" id="MCT2586936.1"/>
    </source>
</evidence>
<protein>
    <recommendedName>
        <fullName evidence="1">non-specific serine/threonine protein kinase</fullName>
        <ecNumber evidence="1">2.7.11.1</ecNumber>
    </recommendedName>
</protein>
<dbReference type="RefSeq" id="WP_311202760.1">
    <property type="nucleotide sequence ID" value="NZ_JAFFZE010000022.1"/>
</dbReference>
<proteinExistence type="predicted"/>
<sequence length="988" mass="104327">MSAIGWRQGATVLGEFTVERDLGRVTLVRDGERYGVTRIPAGDLVAQRRLLTELRRWAALPAHPHLTACRFVRATGDELFVLTDHAPGGSLAARIGDGSLYAGDDPTATVPRVAAEIAWGLDAAHAMGVPHLGLTPDAVLFTGENAATLTWFGIAPAAAESAYSAPEQAGDQPVGPGADVWSWAVIVLEMFAGERSWPSAALADAVLEQLVAQRRWRVEMPSKVAEVLRECLRFDPTRRPASLRDVAAALTDQPPPQRPSVLDSEPGDPRAWLTFAYETAGLDPRTATVFWPGERPQEEVRAFAVARRVLDQAGTVWARARLRADAGRAALRHGDTGTGVAHLLACADLLADRTDEDSRLLLAAVRTDLAPHDDPGRAVAVAAELTGRPEVLGAALLAQAGTLGDPNLYAKALAAYERAGDAAGAARSVMAKAKALDLAGAPDLADRLLAGLQPDDPVLAGRIALDRAGLARRPPAAVLAHALAAVARFAPLVREHGRHELAGDLGLAWSLAAAAHADLGRPGPAWDAYRAARVMLAAAVVRDGRDDLADELATVFDHEATLARELAGARAGAEAAGRAVELWRSLGERGDRLAELATARERYGTALMEAGDTAGAREQFDAVLRLVPESEVSSRWRTLAAMAHRQHGVLLRRAGDPVGACGRYQHALYLLADADDSGFTRVLVLESLSGALGDAGHLDESVQVLRQSSEELAMLVTTGVRGEADLADSTRRLAGALLELGDFPAARETALAGLAHYGRLIAGGRDDLVVPAARLRATYGYVCHRLSDVDGAVAAISEARAVLGADAVVARGLDAQLAVLRAVAALRPEDLDGWFAEQRVALSAAAALSRSGRTREASRQGEEILGSLGWLTRTLPTEQGYALCGRAGVHLGMWALHARRNGAARHGFAVAAESFGTLVDNGLRQYVEDWARAYVGTASLLTVLGDDGGAEDAVAELLAIMADVDGAAVPEWRERAARVVAEMRSARG</sequence>
<dbReference type="InterPro" id="IPR050660">
    <property type="entry name" value="NEK_Ser/Thr_kinase"/>
</dbReference>
<comment type="caution">
    <text evidence="8">The sequence shown here is derived from an EMBL/GenBank/DDBJ whole genome shotgun (WGS) entry which is preliminary data.</text>
</comment>
<accession>A0ABT2JGN7</accession>
<evidence type="ECO:0000256" key="1">
    <source>
        <dbReference type="ARBA" id="ARBA00012513"/>
    </source>
</evidence>
<evidence type="ECO:0000256" key="4">
    <source>
        <dbReference type="ARBA" id="ARBA00022777"/>
    </source>
</evidence>
<evidence type="ECO:0000313" key="9">
    <source>
        <dbReference type="Proteomes" id="UP001156441"/>
    </source>
</evidence>
<dbReference type="GO" id="GO:0016301">
    <property type="term" value="F:kinase activity"/>
    <property type="evidence" value="ECO:0007669"/>
    <property type="project" value="UniProtKB-KW"/>
</dbReference>
<keyword evidence="6" id="KW-0802">TPR repeat</keyword>
<keyword evidence="9" id="KW-1185">Reference proteome</keyword>
<keyword evidence="5" id="KW-0067">ATP-binding</keyword>
<dbReference type="SUPFAM" id="SSF56112">
    <property type="entry name" value="Protein kinase-like (PK-like)"/>
    <property type="match status" value="1"/>
</dbReference>